<evidence type="ECO:0000313" key="1">
    <source>
        <dbReference type="EMBL" id="WUV42791.1"/>
    </source>
</evidence>
<organism evidence="1 2">
    <name type="scientific">Nocardia vinacea</name>
    <dbReference type="NCBI Taxonomy" id="96468"/>
    <lineage>
        <taxon>Bacteria</taxon>
        <taxon>Bacillati</taxon>
        <taxon>Actinomycetota</taxon>
        <taxon>Actinomycetes</taxon>
        <taxon>Mycobacteriales</taxon>
        <taxon>Nocardiaceae</taxon>
        <taxon>Nocardia</taxon>
    </lineage>
</organism>
<dbReference type="Proteomes" id="UP001432062">
    <property type="component" value="Chromosome"/>
</dbReference>
<dbReference type="RefSeq" id="WP_329405409.1">
    <property type="nucleotide sequence ID" value="NZ_CP109441.1"/>
</dbReference>
<reference evidence="1" key="1">
    <citation type="submission" date="2022-10" db="EMBL/GenBank/DDBJ databases">
        <title>The complete genomes of actinobacterial strains from the NBC collection.</title>
        <authorList>
            <person name="Joergensen T.S."/>
            <person name="Alvarez Arevalo M."/>
            <person name="Sterndorff E.B."/>
            <person name="Faurdal D."/>
            <person name="Vuksanovic O."/>
            <person name="Mourched A.-S."/>
            <person name="Charusanti P."/>
            <person name="Shaw S."/>
            <person name="Blin K."/>
            <person name="Weber T."/>
        </authorList>
    </citation>
    <scope>NUCLEOTIDE SEQUENCE</scope>
    <source>
        <strain evidence="1">NBC_01482</strain>
    </source>
</reference>
<sequence length="346" mass="37522">MPLIFDGPVHPDAATAFSREVPTPADQTLNQFLPDQLVQEQTVRLQNVTRVNRTAQFRAFDGAIPQLERDYVETREIDLLPMSIQGTKGELERLQLERARQRGGSLAAITNAIYNDIEIAVRSIRNRIELARGELLSTGKIQLTNENGLTLTADFEVPTDHFVTAGTVWSNVATAPVVTDITTWVEKYIATNGFAPAGMIVSRKTAGLLQRNKEFKDYATSSIAGGPSIVSKSIMAQVLEDFNLPPIASVYDSMVNVGGVDTRILPENKVIFVPPAGRLGGVKWGITATALELVGAAQSDMTFEDAPGLTGIVIKTGPPYKDTTVVDSLVLPVLEDPKSLMVATVY</sequence>
<accession>A0ABZ1YKJ2</accession>
<keyword evidence="2" id="KW-1185">Reference proteome</keyword>
<protein>
    <submittedName>
        <fullName evidence="1">Major capsid protein</fullName>
    </submittedName>
</protein>
<dbReference type="InterPro" id="IPR053738">
    <property type="entry name" value="Lambda_capsid_assembly"/>
</dbReference>
<dbReference type="InterPro" id="IPR005564">
    <property type="entry name" value="Major_capsid_GpE"/>
</dbReference>
<dbReference type="Pfam" id="PF03864">
    <property type="entry name" value="Phage_cap_E"/>
    <property type="match status" value="1"/>
</dbReference>
<dbReference type="Gene3D" id="3.90.1690.10">
    <property type="entry name" value="phage-related protein like domain"/>
    <property type="match status" value="1"/>
</dbReference>
<gene>
    <name evidence="1" type="ORF">OG563_26465</name>
</gene>
<dbReference type="EMBL" id="CP109441">
    <property type="protein sequence ID" value="WUV42791.1"/>
    <property type="molecule type" value="Genomic_DNA"/>
</dbReference>
<proteinExistence type="predicted"/>
<evidence type="ECO:0000313" key="2">
    <source>
        <dbReference type="Proteomes" id="UP001432062"/>
    </source>
</evidence>
<name>A0ABZ1YKJ2_9NOCA</name>